<dbReference type="RefSeq" id="WP_246971090.1">
    <property type="nucleotide sequence ID" value="NZ_CP095397.1"/>
</dbReference>
<proteinExistence type="predicted"/>
<organism evidence="2 3">
    <name type="scientific">Natribaculum luteum</name>
    <dbReference type="NCBI Taxonomy" id="1586232"/>
    <lineage>
        <taxon>Archaea</taxon>
        <taxon>Methanobacteriati</taxon>
        <taxon>Methanobacteriota</taxon>
        <taxon>Stenosarchaea group</taxon>
        <taxon>Halobacteria</taxon>
        <taxon>Halobacteriales</taxon>
        <taxon>Natrialbaceae</taxon>
        <taxon>Natribaculum</taxon>
    </lineage>
</organism>
<keyword evidence="1" id="KW-0812">Transmembrane</keyword>
<reference evidence="2 3" key="1">
    <citation type="journal article" date="2014" name="Int. J. Syst. Evol. Microbiol.">
        <title>Complete genome sequence of Corynebacterium casei LMG S-19264T (=DSM 44701T), isolated from a smear-ripened cheese.</title>
        <authorList>
            <consortium name="US DOE Joint Genome Institute (JGI-PGF)"/>
            <person name="Walter F."/>
            <person name="Albersmeier A."/>
            <person name="Kalinowski J."/>
            <person name="Ruckert C."/>
        </authorList>
    </citation>
    <scope>NUCLEOTIDE SEQUENCE [LARGE SCALE GENOMIC DNA]</scope>
    <source>
        <strain evidence="2 3">IBRC-M 10912</strain>
    </source>
</reference>
<keyword evidence="1" id="KW-0472">Membrane</keyword>
<name>A0ABD5NYG5_9EURY</name>
<comment type="caution">
    <text evidence="2">The sequence shown here is derived from an EMBL/GenBank/DDBJ whole genome shotgun (WGS) entry which is preliminary data.</text>
</comment>
<protein>
    <recommendedName>
        <fullName evidence="4">Cox cluster protein</fullName>
    </recommendedName>
</protein>
<gene>
    <name evidence="2" type="ORF">ACFOZ7_08290</name>
</gene>
<accession>A0ABD5NYG5</accession>
<dbReference type="Proteomes" id="UP001595821">
    <property type="component" value="Unassembled WGS sequence"/>
</dbReference>
<evidence type="ECO:0000313" key="2">
    <source>
        <dbReference type="EMBL" id="MFC4246997.1"/>
    </source>
</evidence>
<evidence type="ECO:0000256" key="1">
    <source>
        <dbReference type="SAM" id="Phobius"/>
    </source>
</evidence>
<keyword evidence="1" id="KW-1133">Transmembrane helix</keyword>
<dbReference type="GeneID" id="71852191"/>
<dbReference type="AlphaFoldDB" id="A0ABD5NYG5"/>
<dbReference type="EMBL" id="JBHSDJ010000024">
    <property type="protein sequence ID" value="MFC4246997.1"/>
    <property type="molecule type" value="Genomic_DNA"/>
</dbReference>
<evidence type="ECO:0008006" key="4">
    <source>
        <dbReference type="Google" id="ProtNLM"/>
    </source>
</evidence>
<evidence type="ECO:0000313" key="3">
    <source>
        <dbReference type="Proteomes" id="UP001595821"/>
    </source>
</evidence>
<sequence>MERSGRGGDIRTALGYLRIVVYACAAVLAITLLVVGTVGLIAELKGTWHWQIHLHTTVSYLGLFVGYLLALLVPLFMVLVVGRRMIDDA</sequence>
<feature type="transmembrane region" description="Helical" evidence="1">
    <location>
        <begin position="61"/>
        <end position="82"/>
    </location>
</feature>
<feature type="transmembrane region" description="Helical" evidence="1">
    <location>
        <begin position="20"/>
        <end position="41"/>
    </location>
</feature>